<feature type="transmembrane region" description="Helical" evidence="1">
    <location>
        <begin position="249"/>
        <end position="274"/>
    </location>
</feature>
<name>A0A4V5NZG5_9SPHI</name>
<reference evidence="3 4" key="1">
    <citation type="submission" date="2019-04" db="EMBL/GenBank/DDBJ databases">
        <title>Pedobacter sp. RP-3-22 sp. nov., isolated from Arctic soil.</title>
        <authorList>
            <person name="Dahal R.H."/>
            <person name="Kim D.-U."/>
        </authorList>
    </citation>
    <scope>NUCLEOTIDE SEQUENCE [LARGE SCALE GENOMIC DNA]</scope>
    <source>
        <strain evidence="3 4">RP-3-22</strain>
    </source>
</reference>
<keyword evidence="1" id="KW-0472">Membrane</keyword>
<sequence length="294" mass="33796">MIDYLKESTFAVKDVIMQAWHVTRDNYFSIATLCFLIFITASTSTFMAFFMGDLNIGIKIIMMLIFIMSYCVVELCMIKYIFRLLDHENDIDIKIIDTLPTRLEIVRFLIGTIYFGISIFFVGILLMPVLYILDVTLQFAVNQGWIESFRGGAGAKIIINISVAIGMLSIFFTFIRIVFFPFFIIDKHCTPFESIKLSLATTKGNFIKLLFILAGLVLVQAIVFGFFYIVVLTGFRLVNYFFDYDINQYVSLIVVVFSSFVIVPFTTAFFAVAYRKIMNEYKGDEHPDIIHNIV</sequence>
<dbReference type="AlphaFoldDB" id="A0A4V5NZG5"/>
<dbReference type="Pfam" id="PF10110">
    <property type="entry name" value="GPDPase_memb"/>
    <property type="match status" value="1"/>
</dbReference>
<gene>
    <name evidence="3" type="ORF">FA048_14510</name>
</gene>
<proteinExistence type="predicted"/>
<evidence type="ECO:0000313" key="4">
    <source>
        <dbReference type="Proteomes" id="UP000309488"/>
    </source>
</evidence>
<keyword evidence="4" id="KW-1185">Reference proteome</keyword>
<feature type="transmembrane region" description="Helical" evidence="1">
    <location>
        <begin position="27"/>
        <end position="50"/>
    </location>
</feature>
<feature type="domain" description="Glycerophosphoryl diester phosphodiesterase membrane" evidence="2">
    <location>
        <begin position="156"/>
        <end position="268"/>
    </location>
</feature>
<organism evidence="3 4">
    <name type="scientific">Pedobacter polaris</name>
    <dbReference type="NCBI Taxonomy" id="2571273"/>
    <lineage>
        <taxon>Bacteria</taxon>
        <taxon>Pseudomonadati</taxon>
        <taxon>Bacteroidota</taxon>
        <taxon>Sphingobacteriia</taxon>
        <taxon>Sphingobacteriales</taxon>
        <taxon>Sphingobacteriaceae</taxon>
        <taxon>Pedobacter</taxon>
    </lineage>
</organism>
<dbReference type="InterPro" id="IPR018476">
    <property type="entry name" value="GlyceroP-diester-Pdiesterase_M"/>
</dbReference>
<evidence type="ECO:0000259" key="2">
    <source>
        <dbReference type="Pfam" id="PF10110"/>
    </source>
</evidence>
<feature type="transmembrane region" description="Helical" evidence="1">
    <location>
        <begin position="157"/>
        <end position="185"/>
    </location>
</feature>
<keyword evidence="1" id="KW-1133">Transmembrane helix</keyword>
<dbReference type="EMBL" id="SWBR01000003">
    <property type="protein sequence ID" value="TKC08365.1"/>
    <property type="molecule type" value="Genomic_DNA"/>
</dbReference>
<protein>
    <recommendedName>
        <fullName evidence="2">Glycerophosphoryl diester phosphodiesterase membrane domain-containing protein</fullName>
    </recommendedName>
</protein>
<feature type="transmembrane region" description="Helical" evidence="1">
    <location>
        <begin position="108"/>
        <end position="133"/>
    </location>
</feature>
<evidence type="ECO:0000313" key="3">
    <source>
        <dbReference type="EMBL" id="TKC08365.1"/>
    </source>
</evidence>
<feature type="transmembrane region" description="Helical" evidence="1">
    <location>
        <begin position="206"/>
        <end position="229"/>
    </location>
</feature>
<evidence type="ECO:0000256" key="1">
    <source>
        <dbReference type="SAM" id="Phobius"/>
    </source>
</evidence>
<keyword evidence="1" id="KW-0812">Transmembrane</keyword>
<accession>A0A4V5NZG5</accession>
<comment type="caution">
    <text evidence="3">The sequence shown here is derived from an EMBL/GenBank/DDBJ whole genome shotgun (WGS) entry which is preliminary data.</text>
</comment>
<dbReference type="Proteomes" id="UP000309488">
    <property type="component" value="Unassembled WGS sequence"/>
</dbReference>
<dbReference type="OrthoDB" id="752539at2"/>
<dbReference type="RefSeq" id="WP_136842339.1">
    <property type="nucleotide sequence ID" value="NZ_SWBR01000003.1"/>
</dbReference>
<feature type="transmembrane region" description="Helical" evidence="1">
    <location>
        <begin position="56"/>
        <end position="78"/>
    </location>
</feature>